<dbReference type="InterPro" id="IPR003374">
    <property type="entry name" value="ApbE-like_sf"/>
</dbReference>
<dbReference type="AlphaFoldDB" id="A0A9Q9T490"/>
<proteinExistence type="predicted"/>
<protein>
    <recommendedName>
        <fullName evidence="3">FAD:protein FMN transferase</fullName>
        <ecNumber evidence="2">2.7.1.180</ecNumber>
    </recommendedName>
    <alternativeName>
        <fullName evidence="9">Flavin transferase</fullName>
    </alternativeName>
</protein>
<dbReference type="PANTHER" id="PTHR30040">
    <property type="entry name" value="THIAMINE BIOSYNTHESIS LIPOPROTEIN APBE"/>
    <property type="match status" value="1"/>
</dbReference>
<keyword evidence="8" id="KW-0460">Magnesium</keyword>
<keyword evidence="6" id="KW-0479">Metal-binding</keyword>
<evidence type="ECO:0000256" key="1">
    <source>
        <dbReference type="ARBA" id="ARBA00001946"/>
    </source>
</evidence>
<dbReference type="Gene3D" id="3.10.520.10">
    <property type="entry name" value="ApbE-like domains"/>
    <property type="match status" value="1"/>
</dbReference>
<reference evidence="12" key="1">
    <citation type="submission" date="2022-09" db="EMBL/GenBank/DDBJ databases">
        <title>Taxonomy of Curtobacterium flaccumfaciens.</title>
        <authorList>
            <person name="Osdaghi E."/>
            <person name="Taghavi S.M."/>
            <person name="Hamidizade M."/>
            <person name="Abachi H."/>
            <person name="Fazliarab A."/>
            <person name="Baeyen S."/>
            <person name="Portier P."/>
            <person name="Van Vaerenbergh J."/>
            <person name="Jacques M.-A."/>
        </authorList>
    </citation>
    <scope>NUCLEOTIDE SEQUENCE</scope>
    <source>
        <strain evidence="12">AGQB46</strain>
    </source>
</reference>
<keyword evidence="4" id="KW-0285">Flavoprotein</keyword>
<comment type="cofactor">
    <cofactor evidence="1">
        <name>Mg(2+)</name>
        <dbReference type="ChEBI" id="CHEBI:18420"/>
    </cofactor>
</comment>
<comment type="catalytic activity">
    <reaction evidence="10">
        <text>L-threonyl-[protein] + FAD = FMN-L-threonyl-[protein] + AMP + H(+)</text>
        <dbReference type="Rhea" id="RHEA:36847"/>
        <dbReference type="Rhea" id="RHEA-COMP:11060"/>
        <dbReference type="Rhea" id="RHEA-COMP:11061"/>
        <dbReference type="ChEBI" id="CHEBI:15378"/>
        <dbReference type="ChEBI" id="CHEBI:30013"/>
        <dbReference type="ChEBI" id="CHEBI:57692"/>
        <dbReference type="ChEBI" id="CHEBI:74257"/>
        <dbReference type="ChEBI" id="CHEBI:456215"/>
        <dbReference type="EC" id="2.7.1.180"/>
    </reaction>
</comment>
<dbReference type="PANTHER" id="PTHR30040:SF2">
    <property type="entry name" value="FAD:PROTEIN FMN TRANSFERASE"/>
    <property type="match status" value="1"/>
</dbReference>
<evidence type="ECO:0000256" key="9">
    <source>
        <dbReference type="ARBA" id="ARBA00031306"/>
    </source>
</evidence>
<dbReference type="SUPFAM" id="SSF143631">
    <property type="entry name" value="ApbE-like"/>
    <property type="match status" value="1"/>
</dbReference>
<dbReference type="EC" id="2.7.1.180" evidence="2"/>
<accession>A0A9Q9T490</accession>
<name>A0A9Q9T490_9MICO</name>
<evidence type="ECO:0000313" key="13">
    <source>
        <dbReference type="Proteomes" id="UP001062223"/>
    </source>
</evidence>
<gene>
    <name evidence="12" type="ORF">OE229_08390</name>
</gene>
<evidence type="ECO:0000256" key="5">
    <source>
        <dbReference type="ARBA" id="ARBA00022679"/>
    </source>
</evidence>
<evidence type="ECO:0000256" key="7">
    <source>
        <dbReference type="ARBA" id="ARBA00022827"/>
    </source>
</evidence>
<keyword evidence="5 12" id="KW-0808">Transferase</keyword>
<dbReference type="GO" id="GO:0046872">
    <property type="term" value="F:metal ion binding"/>
    <property type="evidence" value="ECO:0007669"/>
    <property type="project" value="UniProtKB-KW"/>
</dbReference>
<dbReference type="EMBL" id="CP106879">
    <property type="protein sequence ID" value="UYC82464.1"/>
    <property type="molecule type" value="Genomic_DNA"/>
</dbReference>
<dbReference type="GO" id="GO:0016740">
    <property type="term" value="F:transferase activity"/>
    <property type="evidence" value="ECO:0007669"/>
    <property type="project" value="UniProtKB-KW"/>
</dbReference>
<dbReference type="InterPro" id="IPR024932">
    <property type="entry name" value="ApbE"/>
</dbReference>
<evidence type="ECO:0000313" key="12">
    <source>
        <dbReference type="EMBL" id="UYC82464.1"/>
    </source>
</evidence>
<dbReference type="Proteomes" id="UP001062223">
    <property type="component" value="Chromosome"/>
</dbReference>
<evidence type="ECO:0000256" key="8">
    <source>
        <dbReference type="ARBA" id="ARBA00022842"/>
    </source>
</evidence>
<feature type="compositionally biased region" description="Basic and acidic residues" evidence="11">
    <location>
        <begin position="308"/>
        <end position="328"/>
    </location>
</feature>
<evidence type="ECO:0000256" key="11">
    <source>
        <dbReference type="SAM" id="MobiDB-lite"/>
    </source>
</evidence>
<evidence type="ECO:0000256" key="4">
    <source>
        <dbReference type="ARBA" id="ARBA00022630"/>
    </source>
</evidence>
<evidence type="ECO:0000256" key="6">
    <source>
        <dbReference type="ARBA" id="ARBA00022723"/>
    </source>
</evidence>
<evidence type="ECO:0000256" key="10">
    <source>
        <dbReference type="ARBA" id="ARBA00048540"/>
    </source>
</evidence>
<sequence length="328" mass="35188">MTVRATTEWDLWTTTARVVLDHRDRRHLAAAESCVRRVTSAVDAACSRFRDDSELTARADDLVRGTEVSPLLAALVHQALDAARLSDGDVDPTLGRRMVSLGYDAAFADARPVQSPEALSRALDDRPAWQRILLSGTFLRIPEGVTLDLGATAKAAAADMAAASITARLGIGALVSLGGDVATAGPDPSGGWQVRVQDLEGDPVDHVRIASGWSVATSSTQKRRWEQEGTTRHHILDPRWGLPAEPVWRTVTVVAPSCTTANTMTTAAVVRGRTAAEWLRRSGRAARLVAADGTVVRLGGWPDDQGTDDQHADEQPDERPDDDRSAVA</sequence>
<dbReference type="RefSeq" id="WP_262137401.1">
    <property type="nucleotide sequence ID" value="NZ_CP106879.1"/>
</dbReference>
<dbReference type="KEGG" id="cpoi:OE229_08390"/>
<keyword evidence="7" id="KW-0274">FAD</keyword>
<organism evidence="12 13">
    <name type="scientific">Curtobacterium poinsettiae</name>
    <dbReference type="NCBI Taxonomy" id="159612"/>
    <lineage>
        <taxon>Bacteria</taxon>
        <taxon>Bacillati</taxon>
        <taxon>Actinomycetota</taxon>
        <taxon>Actinomycetes</taxon>
        <taxon>Micrococcales</taxon>
        <taxon>Microbacteriaceae</taxon>
        <taxon>Curtobacterium</taxon>
    </lineage>
</organism>
<dbReference type="Pfam" id="PF02424">
    <property type="entry name" value="ApbE"/>
    <property type="match status" value="1"/>
</dbReference>
<evidence type="ECO:0000256" key="2">
    <source>
        <dbReference type="ARBA" id="ARBA00011955"/>
    </source>
</evidence>
<evidence type="ECO:0000256" key="3">
    <source>
        <dbReference type="ARBA" id="ARBA00016337"/>
    </source>
</evidence>
<feature type="region of interest" description="Disordered" evidence="11">
    <location>
        <begin position="297"/>
        <end position="328"/>
    </location>
</feature>